<dbReference type="Proteomes" id="UP001497516">
    <property type="component" value="Chromosome 4"/>
</dbReference>
<evidence type="ECO:0000313" key="2">
    <source>
        <dbReference type="Proteomes" id="UP001497516"/>
    </source>
</evidence>
<protein>
    <submittedName>
        <fullName evidence="1">Uncharacterized protein</fullName>
    </submittedName>
</protein>
<dbReference type="GO" id="GO:0006412">
    <property type="term" value="P:translation"/>
    <property type="evidence" value="ECO:0007669"/>
    <property type="project" value="InterPro"/>
</dbReference>
<organism evidence="1 2">
    <name type="scientific">Linum trigynum</name>
    <dbReference type="NCBI Taxonomy" id="586398"/>
    <lineage>
        <taxon>Eukaryota</taxon>
        <taxon>Viridiplantae</taxon>
        <taxon>Streptophyta</taxon>
        <taxon>Embryophyta</taxon>
        <taxon>Tracheophyta</taxon>
        <taxon>Spermatophyta</taxon>
        <taxon>Magnoliopsida</taxon>
        <taxon>eudicotyledons</taxon>
        <taxon>Gunneridae</taxon>
        <taxon>Pentapetalae</taxon>
        <taxon>rosids</taxon>
        <taxon>fabids</taxon>
        <taxon>Malpighiales</taxon>
        <taxon>Linaceae</taxon>
        <taxon>Linum</taxon>
    </lineage>
</organism>
<dbReference type="Pfam" id="PF00297">
    <property type="entry name" value="Ribosomal_L3"/>
    <property type="match status" value="1"/>
</dbReference>
<accession>A0AAV2EIP7</accession>
<proteinExistence type="predicted"/>
<dbReference type="Gene3D" id="3.30.1430.10">
    <property type="match status" value="1"/>
</dbReference>
<dbReference type="InterPro" id="IPR000597">
    <property type="entry name" value="Ribosomal_uL3"/>
</dbReference>
<dbReference type="EMBL" id="OZ034817">
    <property type="protein sequence ID" value="CAL1385597.1"/>
    <property type="molecule type" value="Genomic_DNA"/>
</dbReference>
<dbReference type="GO" id="GO:0005840">
    <property type="term" value="C:ribosome"/>
    <property type="evidence" value="ECO:0007669"/>
    <property type="project" value="InterPro"/>
</dbReference>
<gene>
    <name evidence="1" type="ORF">LTRI10_LOCUS26723</name>
</gene>
<name>A0AAV2EIP7_9ROSI</name>
<sequence length="73" mass="8053">MKGLKLKKAHLMEIQVNGGSTAQKVDLAYGLFEKQVPTDEMRLAYGFRPSQGLIEMRLVKRTGVSLVSSSTIV</sequence>
<keyword evidence="2" id="KW-1185">Reference proteome</keyword>
<dbReference type="GO" id="GO:0003735">
    <property type="term" value="F:structural constituent of ribosome"/>
    <property type="evidence" value="ECO:0007669"/>
    <property type="project" value="InterPro"/>
</dbReference>
<reference evidence="1 2" key="1">
    <citation type="submission" date="2024-04" db="EMBL/GenBank/DDBJ databases">
        <authorList>
            <person name="Fracassetti M."/>
        </authorList>
    </citation>
    <scope>NUCLEOTIDE SEQUENCE [LARGE SCALE GENOMIC DNA]</scope>
</reference>
<dbReference type="AlphaFoldDB" id="A0AAV2EIP7"/>
<evidence type="ECO:0000313" key="1">
    <source>
        <dbReference type="EMBL" id="CAL1385597.1"/>
    </source>
</evidence>